<dbReference type="PANTHER" id="PTHR47151">
    <property type="entry name" value="LEU/ILE/VAL-BINDING ABC TRANSPORTER SUBUNIT"/>
    <property type="match status" value="1"/>
</dbReference>
<accession>A0ABV1RI82</accession>
<feature type="domain" description="Leucine-binding protein" evidence="3">
    <location>
        <begin position="51"/>
        <end position="371"/>
    </location>
</feature>
<evidence type="ECO:0000256" key="2">
    <source>
        <dbReference type="ARBA" id="ARBA00022729"/>
    </source>
</evidence>
<reference evidence="4 5" key="1">
    <citation type="submission" date="2024-06" db="EMBL/GenBank/DDBJ databases">
        <authorList>
            <person name="Chen R.Y."/>
        </authorList>
    </citation>
    <scope>NUCLEOTIDE SEQUENCE [LARGE SCALE GENOMIC DNA]</scope>
    <source>
        <strain evidence="4 5">D2</strain>
    </source>
</reference>
<dbReference type="RefSeq" id="WP_350402104.1">
    <property type="nucleotide sequence ID" value="NZ_JBELOE010000217.1"/>
</dbReference>
<keyword evidence="2" id="KW-0732">Signal</keyword>
<evidence type="ECO:0000256" key="1">
    <source>
        <dbReference type="ARBA" id="ARBA00010062"/>
    </source>
</evidence>
<dbReference type="EMBL" id="JBELOE010000217">
    <property type="protein sequence ID" value="MER2492648.1"/>
    <property type="molecule type" value="Genomic_DNA"/>
</dbReference>
<dbReference type="Proteomes" id="UP001467690">
    <property type="component" value="Unassembled WGS sequence"/>
</dbReference>
<gene>
    <name evidence="4" type="ORF">ABS311_12250</name>
</gene>
<dbReference type="SUPFAM" id="SSF53822">
    <property type="entry name" value="Periplasmic binding protein-like I"/>
    <property type="match status" value="1"/>
</dbReference>
<dbReference type="InterPro" id="IPR028082">
    <property type="entry name" value="Peripla_BP_I"/>
</dbReference>
<comment type="caution">
    <text evidence="4">The sequence shown here is derived from an EMBL/GenBank/DDBJ whole genome shotgun (WGS) entry which is preliminary data.</text>
</comment>
<evidence type="ECO:0000259" key="3">
    <source>
        <dbReference type="Pfam" id="PF13458"/>
    </source>
</evidence>
<evidence type="ECO:0000313" key="4">
    <source>
        <dbReference type="EMBL" id="MER2492648.1"/>
    </source>
</evidence>
<dbReference type="PROSITE" id="PS51257">
    <property type="entry name" value="PROKAR_LIPOPROTEIN"/>
    <property type="match status" value="1"/>
</dbReference>
<dbReference type="Pfam" id="PF13458">
    <property type="entry name" value="Peripla_BP_6"/>
    <property type="match status" value="1"/>
</dbReference>
<dbReference type="PANTHER" id="PTHR47151:SF2">
    <property type="entry name" value="AMINO ACID BINDING PROTEIN"/>
    <property type="match status" value="1"/>
</dbReference>
<protein>
    <submittedName>
        <fullName evidence="4">ABC transporter substrate-binding protein</fullName>
    </submittedName>
</protein>
<dbReference type="InterPro" id="IPR028081">
    <property type="entry name" value="Leu-bd"/>
</dbReference>
<evidence type="ECO:0000313" key="5">
    <source>
        <dbReference type="Proteomes" id="UP001467690"/>
    </source>
</evidence>
<name>A0ABV1RI82_9ALTE</name>
<sequence>MNAIKLVKYFVFVCLLASCGEKRAYQDRIDSIHNDTERLVIAVAWPHSKSKIDMFNGVELAAKEVNKSGGVLGRKIELKKFDDFRDINEGLLIAEEIAADKSIFAVIGHLDSYISIPTSTTYDSSGLIMITPGSSAVELTQQQHKSVFRMLSNNEEQGKRLVSYFRNNNYQRVLLYYVDNVYGQDIANAFEIAAIQQKVDIVSRRSFDTSGDNHKQVIESWTEYYDFDSILVAGTMPNGLRAIQAIRNAGIEKPIVASGGVDSTLLLDAELGDQGELVVATFYDQTAFNESQLFYERYTAEFEAEPSASAALGYDALALLIESIEKTGSVDRDTVVEQLHSIEQFPGTTGKLTFSENGEPIDKPMYLRKVVNNRFVSIGAVD</sequence>
<comment type="similarity">
    <text evidence="1">Belongs to the leucine-binding protein family.</text>
</comment>
<proteinExistence type="inferred from homology"/>
<dbReference type="Gene3D" id="3.40.50.2300">
    <property type="match status" value="2"/>
</dbReference>
<keyword evidence="5" id="KW-1185">Reference proteome</keyword>
<organism evidence="4 5">
    <name type="scientific">Catenovulum sediminis</name>
    <dbReference type="NCBI Taxonomy" id="1740262"/>
    <lineage>
        <taxon>Bacteria</taxon>
        <taxon>Pseudomonadati</taxon>
        <taxon>Pseudomonadota</taxon>
        <taxon>Gammaproteobacteria</taxon>
        <taxon>Alteromonadales</taxon>
        <taxon>Alteromonadaceae</taxon>
        <taxon>Catenovulum</taxon>
    </lineage>
</organism>
<dbReference type="CDD" id="cd06344">
    <property type="entry name" value="PBP1_ABC_HAAT-like"/>
    <property type="match status" value="1"/>
</dbReference>